<proteinExistence type="predicted"/>
<dbReference type="RefSeq" id="WP_230580338.1">
    <property type="nucleotide sequence ID" value="NZ_JAKMUV010000008.1"/>
</dbReference>
<gene>
    <name evidence="2" type="ORF">L8U58_07500</name>
</gene>
<comment type="caution">
    <text evidence="2">The sequence shown here is derived from an EMBL/GenBank/DDBJ whole genome shotgun (WGS) entry which is preliminary data.</text>
</comment>
<name>A0A9X3M9V8_9CORY</name>
<dbReference type="InterPro" id="IPR023346">
    <property type="entry name" value="Lysozyme-like_dom_sf"/>
</dbReference>
<organism evidence="2 3">
    <name type="scientific">Corynebacterium macclintockiae</name>
    <dbReference type="NCBI Taxonomy" id="2913501"/>
    <lineage>
        <taxon>Bacteria</taxon>
        <taxon>Bacillati</taxon>
        <taxon>Actinomycetota</taxon>
        <taxon>Actinomycetes</taxon>
        <taxon>Mycobacteriales</taxon>
        <taxon>Corynebacteriaceae</taxon>
        <taxon>Corynebacterium</taxon>
    </lineage>
</organism>
<protein>
    <recommendedName>
        <fullName evidence="4">Transglycosylase SLT domain-containing protein</fullName>
    </recommendedName>
</protein>
<keyword evidence="3" id="KW-1185">Reference proteome</keyword>
<evidence type="ECO:0000256" key="1">
    <source>
        <dbReference type="SAM" id="MobiDB-lite"/>
    </source>
</evidence>
<reference evidence="2" key="1">
    <citation type="submission" date="2022-02" db="EMBL/GenBank/DDBJ databases">
        <title>Corynebacterium sp. from urogenital microbiome.</title>
        <authorList>
            <person name="Cappelli E.A."/>
            <person name="Ribeiro T.G."/>
            <person name="Peixe L."/>
        </authorList>
    </citation>
    <scope>NUCLEOTIDE SEQUENCE</scope>
    <source>
        <strain evidence="2">C9Ua_112</strain>
    </source>
</reference>
<dbReference type="SUPFAM" id="SSF53955">
    <property type="entry name" value="Lysozyme-like"/>
    <property type="match status" value="1"/>
</dbReference>
<sequence>MKQWATERAEPYHIPERALQAYAYAAYNVEQEQGCAVGWQTLAALGDVLTQHGQVNSTTIDEDGVTSKPIRAVAPAAGGKKSVPDTDGGDIDGDSTKDIPVGPMQLMPSRWEQYGTAAEPGNAPNPDNIDDAALTTAKITCSAGDLTSPEGWTTAVSEFNPSPVFLKAVHKKAKEYSR</sequence>
<evidence type="ECO:0008006" key="4">
    <source>
        <dbReference type="Google" id="ProtNLM"/>
    </source>
</evidence>
<dbReference type="Proteomes" id="UP001146505">
    <property type="component" value="Unassembled WGS sequence"/>
</dbReference>
<feature type="region of interest" description="Disordered" evidence="1">
    <location>
        <begin position="75"/>
        <end position="100"/>
    </location>
</feature>
<evidence type="ECO:0000313" key="2">
    <source>
        <dbReference type="EMBL" id="MCZ9305368.1"/>
    </source>
</evidence>
<accession>A0A9X3M9V8</accession>
<dbReference type="GeneID" id="301813393"/>
<dbReference type="EMBL" id="JAKMUV010000008">
    <property type="protein sequence ID" value="MCZ9305368.1"/>
    <property type="molecule type" value="Genomic_DNA"/>
</dbReference>
<evidence type="ECO:0000313" key="3">
    <source>
        <dbReference type="Proteomes" id="UP001146505"/>
    </source>
</evidence>
<dbReference type="AlphaFoldDB" id="A0A9X3M9V8"/>